<gene>
    <name evidence="2" type="ORF">B296_00053765</name>
</gene>
<feature type="region of interest" description="Disordered" evidence="1">
    <location>
        <begin position="1"/>
        <end position="53"/>
    </location>
</feature>
<proteinExistence type="predicted"/>
<protein>
    <submittedName>
        <fullName evidence="2">Uncharacterized protein</fullName>
    </submittedName>
</protein>
<dbReference type="EMBL" id="AMZH03017807">
    <property type="protein sequence ID" value="RRT42488.1"/>
    <property type="molecule type" value="Genomic_DNA"/>
</dbReference>
<dbReference type="AlphaFoldDB" id="A0A426XSL0"/>
<name>A0A426XSL0_ENSVE</name>
<evidence type="ECO:0000313" key="2">
    <source>
        <dbReference type="EMBL" id="RRT42488.1"/>
    </source>
</evidence>
<evidence type="ECO:0000313" key="3">
    <source>
        <dbReference type="Proteomes" id="UP000287651"/>
    </source>
</evidence>
<accession>A0A426XSL0</accession>
<feature type="compositionally biased region" description="Basic and acidic residues" evidence="1">
    <location>
        <begin position="1"/>
        <end position="10"/>
    </location>
</feature>
<dbReference type="Proteomes" id="UP000287651">
    <property type="component" value="Unassembled WGS sequence"/>
</dbReference>
<comment type="caution">
    <text evidence="2">The sequence shown here is derived from an EMBL/GenBank/DDBJ whole genome shotgun (WGS) entry which is preliminary data.</text>
</comment>
<feature type="compositionally biased region" description="Acidic residues" evidence="1">
    <location>
        <begin position="11"/>
        <end position="26"/>
    </location>
</feature>
<reference evidence="2 3" key="1">
    <citation type="journal article" date="2014" name="Agronomy (Basel)">
        <title>A Draft Genome Sequence for Ensete ventricosum, the Drought-Tolerant Tree Against Hunger.</title>
        <authorList>
            <person name="Harrison J."/>
            <person name="Moore K.A."/>
            <person name="Paszkiewicz K."/>
            <person name="Jones T."/>
            <person name="Grant M."/>
            <person name="Ambacheew D."/>
            <person name="Muzemil S."/>
            <person name="Studholme D.J."/>
        </authorList>
    </citation>
    <scope>NUCLEOTIDE SEQUENCE [LARGE SCALE GENOMIC DNA]</scope>
</reference>
<sequence length="100" mass="11710">MRRREGATAKEEEEEKDREIAGEEEDAAVRRGKRRNDESLPPLLPPFTDGDEVNHRVPRIRRSHWGERVTAFRARVRAGVAGWVERFETIWFDRALGRVD</sequence>
<evidence type="ECO:0000256" key="1">
    <source>
        <dbReference type="SAM" id="MobiDB-lite"/>
    </source>
</evidence>
<organism evidence="2 3">
    <name type="scientific">Ensete ventricosum</name>
    <name type="common">Abyssinian banana</name>
    <name type="synonym">Musa ensete</name>
    <dbReference type="NCBI Taxonomy" id="4639"/>
    <lineage>
        <taxon>Eukaryota</taxon>
        <taxon>Viridiplantae</taxon>
        <taxon>Streptophyta</taxon>
        <taxon>Embryophyta</taxon>
        <taxon>Tracheophyta</taxon>
        <taxon>Spermatophyta</taxon>
        <taxon>Magnoliopsida</taxon>
        <taxon>Liliopsida</taxon>
        <taxon>Zingiberales</taxon>
        <taxon>Musaceae</taxon>
        <taxon>Ensete</taxon>
    </lineage>
</organism>